<protein>
    <submittedName>
        <fullName evidence="2">Imm49 family immunity protein</fullName>
    </submittedName>
</protein>
<reference evidence="2 3" key="1">
    <citation type="submission" date="2022-11" db="EMBL/GenBank/DDBJ databases">
        <title>Minimal conservation of predation-associated metabolite biosynthetic gene clusters underscores biosynthetic potential of Myxococcota including descriptions for ten novel species: Archangium lansinium sp. nov., Myxococcus landrumus sp. nov., Nannocystis bai.</title>
        <authorList>
            <person name="Ahearne A."/>
            <person name="Stevens C."/>
            <person name="Phillips K."/>
        </authorList>
    </citation>
    <scope>NUCLEOTIDE SEQUENCE [LARGE SCALE GENOMIC DNA]</scope>
    <source>
        <strain evidence="2 3">MIWBW</strain>
    </source>
</reference>
<comment type="caution">
    <text evidence="2">The sequence shown here is derived from an EMBL/GenBank/DDBJ whole genome shotgun (WGS) entry which is preliminary data.</text>
</comment>
<proteinExistence type="predicted"/>
<gene>
    <name evidence="2" type="ORF">OV287_27940</name>
</gene>
<organism evidence="2 3">
    <name type="scientific">Archangium lansingense</name>
    <dbReference type="NCBI Taxonomy" id="2995310"/>
    <lineage>
        <taxon>Bacteria</taxon>
        <taxon>Pseudomonadati</taxon>
        <taxon>Myxococcota</taxon>
        <taxon>Myxococcia</taxon>
        <taxon>Myxococcales</taxon>
        <taxon>Cystobacterineae</taxon>
        <taxon>Archangiaceae</taxon>
        <taxon>Archangium</taxon>
    </lineage>
</organism>
<evidence type="ECO:0000313" key="3">
    <source>
        <dbReference type="Proteomes" id="UP001207654"/>
    </source>
</evidence>
<dbReference type="InterPro" id="IPR029074">
    <property type="entry name" value="Imm49"/>
</dbReference>
<keyword evidence="3" id="KW-1185">Reference proteome</keyword>
<dbReference type="Proteomes" id="UP001207654">
    <property type="component" value="Unassembled WGS sequence"/>
</dbReference>
<accession>A0ABT4A9J5</accession>
<sequence>MSNKFLPVYGSNARYRNQQQLPQLLQGGGSPGEVLEFCGNQRLLGVVALLLLGDTETFQSRLYRSGRAFLALALQVGVTPPVALSRSAPFLDALAARDVQGAREIATLATRVRQANLEYEEDFLYFCFLMEHCLLGQPEAEARASLDRFEAVLEGSEEPRLDVARALLARDERGFEDALRSMVSARARKYAGLRERGSLSQERWATDAKVCVEGLALLVLAELAGMKTPPAGLPGLPPVARCRQPPSEPPDTWKQGD</sequence>
<feature type="region of interest" description="Disordered" evidence="1">
    <location>
        <begin position="229"/>
        <end position="257"/>
    </location>
</feature>
<name>A0ABT4A9J5_9BACT</name>
<dbReference type="EMBL" id="JAPNKA010000001">
    <property type="protein sequence ID" value="MCY1078314.1"/>
    <property type="molecule type" value="Genomic_DNA"/>
</dbReference>
<dbReference type="Pfam" id="PF15575">
    <property type="entry name" value="Imm49"/>
    <property type="match status" value="1"/>
</dbReference>
<dbReference type="RefSeq" id="WP_267537101.1">
    <property type="nucleotide sequence ID" value="NZ_JAPNKA010000001.1"/>
</dbReference>
<evidence type="ECO:0000256" key="1">
    <source>
        <dbReference type="SAM" id="MobiDB-lite"/>
    </source>
</evidence>
<evidence type="ECO:0000313" key="2">
    <source>
        <dbReference type="EMBL" id="MCY1078314.1"/>
    </source>
</evidence>